<dbReference type="InterPro" id="IPR013785">
    <property type="entry name" value="Aldolase_TIM"/>
</dbReference>
<accession>A0ABT2K1V2</accession>
<name>A0ABT2K1V2_9ACTN</name>
<dbReference type="InterPro" id="IPR000771">
    <property type="entry name" value="FBA_II"/>
</dbReference>
<dbReference type="Gene3D" id="3.20.20.70">
    <property type="entry name" value="Aldolase class I"/>
    <property type="match status" value="1"/>
</dbReference>
<dbReference type="PANTHER" id="PTHR30304:SF0">
    <property type="entry name" value="D-TAGATOSE-1,6-BISPHOSPHATE ALDOLASE SUBUNIT GATY-RELATED"/>
    <property type="match status" value="1"/>
</dbReference>
<dbReference type="EMBL" id="JAJAGO010000018">
    <property type="protein sequence ID" value="MCT2594150.1"/>
    <property type="molecule type" value="Genomic_DNA"/>
</dbReference>
<dbReference type="PIRSF" id="PIRSF001359">
    <property type="entry name" value="F_bP_aldolase_II"/>
    <property type="match status" value="1"/>
</dbReference>
<dbReference type="Pfam" id="PF01116">
    <property type="entry name" value="F_bP_aldolase"/>
    <property type="match status" value="1"/>
</dbReference>
<comment type="caution">
    <text evidence="2">The sequence shown here is derived from an EMBL/GenBank/DDBJ whole genome shotgun (WGS) entry which is preliminary data.</text>
</comment>
<evidence type="ECO:0000313" key="2">
    <source>
        <dbReference type="EMBL" id="MCT2594150.1"/>
    </source>
</evidence>
<gene>
    <name evidence="2" type="ORF">LHJ74_30295</name>
</gene>
<proteinExistence type="predicted"/>
<protein>
    <submittedName>
        <fullName evidence="2">Class II fructose-bisphosphate aldolase family protein</fullName>
    </submittedName>
</protein>
<dbReference type="PANTHER" id="PTHR30304">
    <property type="entry name" value="D-TAGATOSE-1,6-BISPHOSPHATE ALDOLASE"/>
    <property type="match status" value="1"/>
</dbReference>
<evidence type="ECO:0000256" key="1">
    <source>
        <dbReference type="ARBA" id="ARBA00001947"/>
    </source>
</evidence>
<organism evidence="2 3">
    <name type="scientific">Streptomyces gossypii</name>
    <dbReference type="NCBI Taxonomy" id="2883101"/>
    <lineage>
        <taxon>Bacteria</taxon>
        <taxon>Bacillati</taxon>
        <taxon>Actinomycetota</taxon>
        <taxon>Actinomycetes</taxon>
        <taxon>Kitasatosporales</taxon>
        <taxon>Streptomycetaceae</taxon>
        <taxon>Streptomyces</taxon>
    </lineage>
</organism>
<reference evidence="2 3" key="1">
    <citation type="submission" date="2021-10" db="EMBL/GenBank/DDBJ databases">
        <title>Streptomyces gossypii sp. nov., isolated from soil collected from cotton field.</title>
        <authorList>
            <person name="Ge X."/>
            <person name="Chen X."/>
            <person name="Liu W."/>
        </authorList>
    </citation>
    <scope>NUCLEOTIDE SEQUENCE [LARGE SCALE GENOMIC DNA]</scope>
    <source>
        <strain evidence="2 3">N2-109</strain>
    </source>
</reference>
<dbReference type="NCBIfam" id="TIGR00167">
    <property type="entry name" value="cbbA"/>
    <property type="match status" value="1"/>
</dbReference>
<dbReference type="RefSeq" id="WP_260221456.1">
    <property type="nucleotide sequence ID" value="NZ_JAJAGO010000018.1"/>
</dbReference>
<dbReference type="InterPro" id="IPR050246">
    <property type="entry name" value="Class_II_FBP_aldolase"/>
</dbReference>
<dbReference type="Proteomes" id="UP001156389">
    <property type="component" value="Unassembled WGS sequence"/>
</dbReference>
<dbReference type="CDD" id="cd00947">
    <property type="entry name" value="TBP_aldolase_IIB"/>
    <property type="match status" value="1"/>
</dbReference>
<keyword evidence="3" id="KW-1185">Reference proteome</keyword>
<sequence>MTLLGTARLMDAAEAGGHGTGAFNAVLLEQLEAVLDGAARARAPVVVQVSENAVGYRGALRPLAAAALEAIAATDTPASLHLDHATEPELIRAAVSCGVASVMYDGARLPWGENLATTREITDWCHERGVWVEAELGEVGGKDGAHAPGVRTDPGEAARFVAETGVDALAVAVGSSHAMTERRAQLDLELIGALREAVPVPLVLHGSSGVPDPVLAAAVRAGIRKVNLSTHLNSVFTGAVRGVLADRPELVDPRRYLGPAREAMAQEVSRILGVLGAAQSAARVAAPFEAPAAGGSAGKAAG</sequence>
<evidence type="ECO:0000313" key="3">
    <source>
        <dbReference type="Proteomes" id="UP001156389"/>
    </source>
</evidence>
<dbReference type="SUPFAM" id="SSF51569">
    <property type="entry name" value="Aldolase"/>
    <property type="match status" value="1"/>
</dbReference>
<comment type="cofactor">
    <cofactor evidence="1">
        <name>Zn(2+)</name>
        <dbReference type="ChEBI" id="CHEBI:29105"/>
    </cofactor>
</comment>